<evidence type="ECO:0000259" key="1">
    <source>
        <dbReference type="PROSITE" id="PS50878"/>
    </source>
</evidence>
<feature type="domain" description="Reverse transcriptase" evidence="1">
    <location>
        <begin position="1"/>
        <end position="147"/>
    </location>
</feature>
<proteinExistence type="predicted"/>
<reference evidence="2" key="1">
    <citation type="journal article" date="2020" name="Cell">
        <title>Large-Scale Comparative Analyses of Tick Genomes Elucidate Their Genetic Diversity and Vector Capacities.</title>
        <authorList>
            <consortium name="Tick Genome and Microbiome Consortium (TIGMIC)"/>
            <person name="Jia N."/>
            <person name="Wang J."/>
            <person name="Shi W."/>
            <person name="Du L."/>
            <person name="Sun Y."/>
            <person name="Zhan W."/>
            <person name="Jiang J.F."/>
            <person name="Wang Q."/>
            <person name="Zhang B."/>
            <person name="Ji P."/>
            <person name="Bell-Sakyi L."/>
            <person name="Cui X.M."/>
            <person name="Yuan T.T."/>
            <person name="Jiang B.G."/>
            <person name="Yang W.F."/>
            <person name="Lam T.T."/>
            <person name="Chang Q.C."/>
            <person name="Ding S.J."/>
            <person name="Wang X.J."/>
            <person name="Zhu J.G."/>
            <person name="Ruan X.D."/>
            <person name="Zhao L."/>
            <person name="Wei J.T."/>
            <person name="Ye R.Z."/>
            <person name="Que T.C."/>
            <person name="Du C.H."/>
            <person name="Zhou Y.H."/>
            <person name="Cheng J.X."/>
            <person name="Dai P.F."/>
            <person name="Guo W.B."/>
            <person name="Han X.H."/>
            <person name="Huang E.J."/>
            <person name="Li L.F."/>
            <person name="Wei W."/>
            <person name="Gao Y.C."/>
            <person name="Liu J.Z."/>
            <person name="Shao H.Z."/>
            <person name="Wang X."/>
            <person name="Wang C.C."/>
            <person name="Yang T.C."/>
            <person name="Huo Q.B."/>
            <person name="Li W."/>
            <person name="Chen H.Y."/>
            <person name="Chen S.E."/>
            <person name="Zhou L.G."/>
            <person name="Ni X.B."/>
            <person name="Tian J.H."/>
            <person name="Sheng Y."/>
            <person name="Liu T."/>
            <person name="Pan Y.S."/>
            <person name="Xia L.Y."/>
            <person name="Li J."/>
            <person name="Zhao F."/>
            <person name="Cao W.C."/>
        </authorList>
    </citation>
    <scope>NUCLEOTIDE SEQUENCE</scope>
    <source>
        <strain evidence="2">Rsan-2018</strain>
    </source>
</reference>
<dbReference type="Pfam" id="PF00078">
    <property type="entry name" value="RVT_1"/>
    <property type="match status" value="1"/>
</dbReference>
<dbReference type="VEuPathDB" id="VectorBase:RSAN_034445"/>
<dbReference type="InterPro" id="IPR000477">
    <property type="entry name" value="RT_dom"/>
</dbReference>
<evidence type="ECO:0000313" key="2">
    <source>
        <dbReference type="EMBL" id="KAH7944137.1"/>
    </source>
</evidence>
<protein>
    <recommendedName>
        <fullName evidence="1">Reverse transcriptase domain-containing protein</fullName>
    </recommendedName>
</protein>
<dbReference type="AlphaFoldDB" id="A0A9D4SSI3"/>
<dbReference type="Proteomes" id="UP000821837">
    <property type="component" value="Unassembled WGS sequence"/>
</dbReference>
<name>A0A9D4SSI3_RHISA</name>
<reference evidence="2" key="2">
    <citation type="submission" date="2021-09" db="EMBL/GenBank/DDBJ databases">
        <authorList>
            <person name="Jia N."/>
            <person name="Wang J."/>
            <person name="Shi W."/>
            <person name="Du L."/>
            <person name="Sun Y."/>
            <person name="Zhan W."/>
            <person name="Jiang J."/>
            <person name="Wang Q."/>
            <person name="Zhang B."/>
            <person name="Ji P."/>
            <person name="Sakyi L.B."/>
            <person name="Cui X."/>
            <person name="Yuan T."/>
            <person name="Jiang B."/>
            <person name="Yang W."/>
            <person name="Lam T.T.-Y."/>
            <person name="Chang Q."/>
            <person name="Ding S."/>
            <person name="Wang X."/>
            <person name="Zhu J."/>
            <person name="Ruan X."/>
            <person name="Zhao L."/>
            <person name="Wei J."/>
            <person name="Que T."/>
            <person name="Du C."/>
            <person name="Cheng J."/>
            <person name="Dai P."/>
            <person name="Han X."/>
            <person name="Huang E."/>
            <person name="Gao Y."/>
            <person name="Liu J."/>
            <person name="Shao H."/>
            <person name="Ye R."/>
            <person name="Li L."/>
            <person name="Wei W."/>
            <person name="Wang X."/>
            <person name="Wang C."/>
            <person name="Huo Q."/>
            <person name="Li W."/>
            <person name="Guo W."/>
            <person name="Chen H."/>
            <person name="Chen S."/>
            <person name="Zhou L."/>
            <person name="Zhou L."/>
            <person name="Ni X."/>
            <person name="Tian J."/>
            <person name="Zhou Y."/>
            <person name="Sheng Y."/>
            <person name="Liu T."/>
            <person name="Pan Y."/>
            <person name="Xia L."/>
            <person name="Li J."/>
            <person name="Zhao F."/>
            <person name="Cao W."/>
        </authorList>
    </citation>
    <scope>NUCLEOTIDE SEQUENCE</scope>
    <source>
        <strain evidence="2">Rsan-2018</strain>
        <tissue evidence="2">Larvae</tissue>
    </source>
</reference>
<keyword evidence="3" id="KW-1185">Reference proteome</keyword>
<sequence length="147" mass="16157">MKTTASDTATRRTISTTATCDAEAHTLDTKVVLTLDLHKAFVGDQETILKWLQNRHVVSTVCDYVKYFLTNHKAILMAVEAESEGFELGNKGTPQGSVLPAFLFNVGMLGLPSELEDIEGLQHSLRADDIILWVTGGSDNHMEEILP</sequence>
<evidence type="ECO:0000313" key="3">
    <source>
        <dbReference type="Proteomes" id="UP000821837"/>
    </source>
</evidence>
<accession>A0A9D4SSI3</accession>
<dbReference type="PROSITE" id="PS50878">
    <property type="entry name" value="RT_POL"/>
    <property type="match status" value="1"/>
</dbReference>
<dbReference type="EMBL" id="JABSTV010001253">
    <property type="protein sequence ID" value="KAH7944137.1"/>
    <property type="molecule type" value="Genomic_DNA"/>
</dbReference>
<organism evidence="2 3">
    <name type="scientific">Rhipicephalus sanguineus</name>
    <name type="common">Brown dog tick</name>
    <name type="synonym">Ixodes sanguineus</name>
    <dbReference type="NCBI Taxonomy" id="34632"/>
    <lineage>
        <taxon>Eukaryota</taxon>
        <taxon>Metazoa</taxon>
        <taxon>Ecdysozoa</taxon>
        <taxon>Arthropoda</taxon>
        <taxon>Chelicerata</taxon>
        <taxon>Arachnida</taxon>
        <taxon>Acari</taxon>
        <taxon>Parasitiformes</taxon>
        <taxon>Ixodida</taxon>
        <taxon>Ixodoidea</taxon>
        <taxon>Ixodidae</taxon>
        <taxon>Rhipicephalinae</taxon>
        <taxon>Rhipicephalus</taxon>
        <taxon>Rhipicephalus</taxon>
    </lineage>
</organism>
<comment type="caution">
    <text evidence="2">The sequence shown here is derived from an EMBL/GenBank/DDBJ whole genome shotgun (WGS) entry which is preliminary data.</text>
</comment>
<gene>
    <name evidence="2" type="ORF">HPB52_016470</name>
</gene>